<name>A0ABV9XA59_9ACTN</name>
<gene>
    <name evidence="1" type="ORF">ACFPM3_04145</name>
</gene>
<dbReference type="EMBL" id="JBHSJD010000002">
    <property type="protein sequence ID" value="MFC5021344.1"/>
    <property type="molecule type" value="Genomic_DNA"/>
</dbReference>
<proteinExistence type="predicted"/>
<keyword evidence="2" id="KW-1185">Reference proteome</keyword>
<reference evidence="2" key="1">
    <citation type="journal article" date="2019" name="Int. J. Syst. Evol. Microbiol.">
        <title>The Global Catalogue of Microorganisms (GCM) 10K type strain sequencing project: providing services to taxonomists for standard genome sequencing and annotation.</title>
        <authorList>
            <consortium name="The Broad Institute Genomics Platform"/>
            <consortium name="The Broad Institute Genome Sequencing Center for Infectious Disease"/>
            <person name="Wu L."/>
            <person name="Ma J."/>
        </authorList>
    </citation>
    <scope>NUCLEOTIDE SEQUENCE [LARGE SCALE GENOMIC DNA]</scope>
    <source>
        <strain evidence="2">CGMCC 4.1648</strain>
    </source>
</reference>
<dbReference type="Proteomes" id="UP001595829">
    <property type="component" value="Unassembled WGS sequence"/>
</dbReference>
<dbReference type="RefSeq" id="WP_345693312.1">
    <property type="nucleotide sequence ID" value="NZ_BAABIT010000001.1"/>
</dbReference>
<comment type="caution">
    <text evidence="1">The sequence shown here is derived from an EMBL/GenBank/DDBJ whole genome shotgun (WGS) entry which is preliminary data.</text>
</comment>
<accession>A0ABV9XA59</accession>
<evidence type="ECO:0000313" key="2">
    <source>
        <dbReference type="Proteomes" id="UP001595829"/>
    </source>
</evidence>
<organism evidence="1 2">
    <name type="scientific">Streptomyces coeruleoprunus</name>
    <dbReference type="NCBI Taxonomy" id="285563"/>
    <lineage>
        <taxon>Bacteria</taxon>
        <taxon>Bacillati</taxon>
        <taxon>Actinomycetota</taxon>
        <taxon>Actinomycetes</taxon>
        <taxon>Kitasatosporales</taxon>
        <taxon>Streptomycetaceae</taxon>
        <taxon>Streptomyces</taxon>
    </lineage>
</organism>
<sequence>MPTHLTIDAYAVQPHLDRTVLDQRNLIAQGIRTSQLGLDTDVDTLDSCTGNAATAPLSNILTPARAAAVGLALTDAAAAERYAIDLYAEATRHDRWHTAT</sequence>
<protein>
    <submittedName>
        <fullName evidence="1">Uncharacterized protein</fullName>
    </submittedName>
</protein>
<evidence type="ECO:0000313" key="1">
    <source>
        <dbReference type="EMBL" id="MFC5021344.1"/>
    </source>
</evidence>